<dbReference type="PANTHER" id="PTHR34475:SF1">
    <property type="entry name" value="CYTOSKELETON PROTEIN RODZ"/>
    <property type="match status" value="1"/>
</dbReference>
<keyword evidence="1" id="KW-0812">Transmembrane</keyword>
<dbReference type="Pfam" id="PF13413">
    <property type="entry name" value="HTH_25"/>
    <property type="match status" value="1"/>
</dbReference>
<keyword evidence="3" id="KW-1185">Reference proteome</keyword>
<proteinExistence type="predicted"/>
<evidence type="ECO:0000313" key="2">
    <source>
        <dbReference type="EMBL" id="SFR98879.1"/>
    </source>
</evidence>
<dbReference type="STRING" id="474950.SAMN05421771_0312"/>
<sequence>MTRYSDELRAEREARGISVEEICAVTKLSPQNVRLLEAGEYGDLPGGVFRKGIVRSYVGALGLEEAEWLERFEKSCQELGVTSGSERDWVEFAENVKKNRAPERRGMGWRWIGVFLLLAALAASAWAAWHYVVRAKLVLHANPAEMVLPARTGGQS</sequence>
<name>A0A1I6L5Y9_9BACT</name>
<dbReference type="OrthoDB" id="9797543at2"/>
<reference evidence="2 3" key="1">
    <citation type="submission" date="2016-10" db="EMBL/GenBank/DDBJ databases">
        <authorList>
            <person name="de Groot N.N."/>
        </authorList>
    </citation>
    <scope>NUCLEOTIDE SEQUENCE [LARGE SCALE GENOMIC DNA]</scope>
    <source>
        <strain evidence="2 3">DSM 21001</strain>
    </source>
</reference>
<dbReference type="RefSeq" id="WP_089835970.1">
    <property type="nucleotide sequence ID" value="NZ_FOZL01000001.1"/>
</dbReference>
<gene>
    <name evidence="2" type="ORF">SAMN05421771_0312</name>
</gene>
<dbReference type="Gene3D" id="1.10.260.40">
    <property type="entry name" value="lambda repressor-like DNA-binding domains"/>
    <property type="match status" value="1"/>
</dbReference>
<evidence type="ECO:0000313" key="3">
    <source>
        <dbReference type="Proteomes" id="UP000199024"/>
    </source>
</evidence>
<dbReference type="EMBL" id="FOZL01000001">
    <property type="protein sequence ID" value="SFR98879.1"/>
    <property type="molecule type" value="Genomic_DNA"/>
</dbReference>
<organism evidence="2 3">
    <name type="scientific">Granulicella pectinivorans</name>
    <dbReference type="NCBI Taxonomy" id="474950"/>
    <lineage>
        <taxon>Bacteria</taxon>
        <taxon>Pseudomonadati</taxon>
        <taxon>Acidobacteriota</taxon>
        <taxon>Terriglobia</taxon>
        <taxon>Terriglobales</taxon>
        <taxon>Acidobacteriaceae</taxon>
        <taxon>Granulicella</taxon>
    </lineage>
</organism>
<keyword evidence="1" id="KW-0472">Membrane</keyword>
<dbReference type="InterPro" id="IPR050400">
    <property type="entry name" value="Bact_Cytoskel_RodZ"/>
</dbReference>
<evidence type="ECO:0000256" key="1">
    <source>
        <dbReference type="SAM" id="Phobius"/>
    </source>
</evidence>
<protein>
    <submittedName>
        <fullName evidence="2">Helix-turn-helix domain-containing protein</fullName>
    </submittedName>
</protein>
<dbReference type="AlphaFoldDB" id="A0A1I6L5Y9"/>
<dbReference type="InterPro" id="IPR010982">
    <property type="entry name" value="Lambda_DNA-bd_dom_sf"/>
</dbReference>
<keyword evidence="1" id="KW-1133">Transmembrane helix</keyword>
<dbReference type="GO" id="GO:0003677">
    <property type="term" value="F:DNA binding"/>
    <property type="evidence" value="ECO:0007669"/>
    <property type="project" value="InterPro"/>
</dbReference>
<dbReference type="PANTHER" id="PTHR34475">
    <property type="match status" value="1"/>
</dbReference>
<dbReference type="Proteomes" id="UP000199024">
    <property type="component" value="Unassembled WGS sequence"/>
</dbReference>
<accession>A0A1I6L5Y9</accession>
<feature type="transmembrane region" description="Helical" evidence="1">
    <location>
        <begin position="108"/>
        <end position="129"/>
    </location>
</feature>